<keyword evidence="4" id="KW-0997">Cell inner membrane</keyword>
<dbReference type="PANTHER" id="PTHR43357:SF3">
    <property type="entry name" value="FE(3+)-TRANSPORT SYSTEM PERMEASE PROTEIN FBPB 2"/>
    <property type="match status" value="1"/>
</dbReference>
<comment type="subcellular location">
    <subcellularLocation>
        <location evidence="1">Cell inner membrane</location>
        <topology evidence="1">Multi-pass membrane protein</topology>
    </subcellularLocation>
    <subcellularLocation>
        <location evidence="8">Cell membrane</location>
        <topology evidence="8">Multi-pass membrane protein</topology>
    </subcellularLocation>
</comment>
<organism evidence="10 11">
    <name type="scientific">Anaerosporomusa subterranea</name>
    <dbReference type="NCBI Taxonomy" id="1794912"/>
    <lineage>
        <taxon>Bacteria</taxon>
        <taxon>Bacillati</taxon>
        <taxon>Bacillota</taxon>
        <taxon>Negativicutes</taxon>
        <taxon>Acetonemataceae</taxon>
        <taxon>Anaerosporomusa</taxon>
    </lineage>
</organism>
<evidence type="ECO:0000256" key="7">
    <source>
        <dbReference type="ARBA" id="ARBA00023136"/>
    </source>
</evidence>
<dbReference type="AlphaFoldDB" id="A0A154BV06"/>
<keyword evidence="2 8" id="KW-0813">Transport</keyword>
<feature type="transmembrane region" description="Helical" evidence="8">
    <location>
        <begin position="12"/>
        <end position="37"/>
    </location>
</feature>
<accession>A0A154BV06</accession>
<feature type="transmembrane region" description="Helical" evidence="8">
    <location>
        <begin position="57"/>
        <end position="84"/>
    </location>
</feature>
<feature type="transmembrane region" description="Helical" evidence="8">
    <location>
        <begin position="370"/>
        <end position="391"/>
    </location>
</feature>
<feature type="domain" description="ABC transmembrane type-1" evidence="9">
    <location>
        <begin position="56"/>
        <end position="256"/>
    </location>
</feature>
<evidence type="ECO:0000313" key="10">
    <source>
        <dbReference type="EMBL" id="KYZ77762.1"/>
    </source>
</evidence>
<keyword evidence="3" id="KW-1003">Cell membrane</keyword>
<feature type="transmembrane region" description="Helical" evidence="8">
    <location>
        <begin position="397"/>
        <end position="416"/>
    </location>
</feature>
<dbReference type="Proteomes" id="UP000076268">
    <property type="component" value="Unassembled WGS sequence"/>
</dbReference>
<feature type="transmembrane region" description="Helical" evidence="8">
    <location>
        <begin position="287"/>
        <end position="310"/>
    </location>
</feature>
<feature type="domain" description="ABC transmembrane type-1" evidence="9">
    <location>
        <begin position="325"/>
        <end position="528"/>
    </location>
</feature>
<feature type="transmembrane region" description="Helical" evidence="8">
    <location>
        <begin position="114"/>
        <end position="135"/>
    </location>
</feature>
<feature type="transmembrane region" description="Helical" evidence="8">
    <location>
        <begin position="212"/>
        <end position="234"/>
    </location>
</feature>
<evidence type="ECO:0000256" key="8">
    <source>
        <dbReference type="RuleBase" id="RU363032"/>
    </source>
</evidence>
<dbReference type="EMBL" id="LSGP01000008">
    <property type="protein sequence ID" value="KYZ77762.1"/>
    <property type="molecule type" value="Genomic_DNA"/>
</dbReference>
<dbReference type="CDD" id="cd06261">
    <property type="entry name" value="TM_PBP2"/>
    <property type="match status" value="2"/>
</dbReference>
<comment type="similarity">
    <text evidence="8">Belongs to the binding-protein-dependent transport system permease family.</text>
</comment>
<dbReference type="InterPro" id="IPR000515">
    <property type="entry name" value="MetI-like"/>
</dbReference>
<feature type="transmembrane region" description="Helical" evidence="8">
    <location>
        <begin position="330"/>
        <end position="350"/>
    </location>
</feature>
<evidence type="ECO:0000313" key="11">
    <source>
        <dbReference type="Proteomes" id="UP000076268"/>
    </source>
</evidence>
<evidence type="ECO:0000256" key="5">
    <source>
        <dbReference type="ARBA" id="ARBA00022692"/>
    </source>
</evidence>
<dbReference type="GO" id="GO:0055085">
    <property type="term" value="P:transmembrane transport"/>
    <property type="evidence" value="ECO:0007669"/>
    <property type="project" value="InterPro"/>
</dbReference>
<feature type="transmembrane region" description="Helical" evidence="8">
    <location>
        <begin position="183"/>
        <end position="205"/>
    </location>
</feature>
<evidence type="ECO:0000256" key="2">
    <source>
        <dbReference type="ARBA" id="ARBA00022448"/>
    </source>
</evidence>
<name>A0A154BV06_ANASB</name>
<gene>
    <name evidence="10" type="ORF">AXX12_18005</name>
</gene>
<sequence length="533" mass="59420">MKRLQNIITETNVWSLLAFAVVAATVIPAVNIVFGVITNETENWLHIKQYLLKDYIVNTAILFAFSGFFASFIGVSLAYLVTVFDFPFRRFFKWALILPLSIPAYIGAYTYSGMLSYTGVITNFLAWASGKMIFIDIMSMPGAIFVFTFFLFPYVYIISRAFLAKYTASLIESARMLGKDYTQIFFSVILPVSRGVIAAGSALVLMEVANDYGVVSYFGINTFSVAIFKVWFGMGDISSAARLCVYSMGFIILIMLAEKVVRGQKRFAIATSKVRVLTPQPLPNTKALAACFYCFAVFCLGFLIPLFQLVAWAYMTYEEVLDPSFLEATVNTVVAAVVCAVIIVCCAILITNSARISRSRFAKIASRLTAVGYSAPGAVISIGVLILFMWLNDFTESFWSFSIITSAYMLFFAYIVRFLAVGCSSLESGFEKIGKTYFEASRTLGFGVTRTFFKVDFKMIIPSLIGACSLVFVDMVKELPLTLILRPFNYNTLATKIYEYAHDERIQHSAPAALIIIAICSISVYYLSRVERE</sequence>
<evidence type="ECO:0000256" key="4">
    <source>
        <dbReference type="ARBA" id="ARBA00022519"/>
    </source>
</evidence>
<feature type="transmembrane region" description="Helical" evidence="8">
    <location>
        <begin position="510"/>
        <end position="528"/>
    </location>
</feature>
<feature type="transmembrane region" description="Helical" evidence="8">
    <location>
        <begin position="91"/>
        <end position="108"/>
    </location>
</feature>
<proteinExistence type="inferred from homology"/>
<keyword evidence="5 8" id="KW-0812">Transmembrane</keyword>
<dbReference type="SUPFAM" id="SSF161098">
    <property type="entry name" value="MetI-like"/>
    <property type="match status" value="2"/>
</dbReference>
<evidence type="ECO:0000259" key="9">
    <source>
        <dbReference type="PROSITE" id="PS50928"/>
    </source>
</evidence>
<feature type="transmembrane region" description="Helical" evidence="8">
    <location>
        <begin position="240"/>
        <end position="257"/>
    </location>
</feature>
<keyword evidence="7 8" id="KW-0472">Membrane</keyword>
<dbReference type="STRING" id="1794912.AXX12_18005"/>
<protein>
    <submittedName>
        <fullName evidence="10">Iron ABC transporter</fullName>
    </submittedName>
</protein>
<dbReference type="Pfam" id="PF00528">
    <property type="entry name" value="BPD_transp_1"/>
    <property type="match status" value="2"/>
</dbReference>
<comment type="caution">
    <text evidence="10">The sequence shown here is derived from an EMBL/GenBank/DDBJ whole genome shotgun (WGS) entry which is preliminary data.</text>
</comment>
<evidence type="ECO:0000256" key="6">
    <source>
        <dbReference type="ARBA" id="ARBA00022989"/>
    </source>
</evidence>
<feature type="transmembrane region" description="Helical" evidence="8">
    <location>
        <begin position="142"/>
        <end position="163"/>
    </location>
</feature>
<evidence type="ECO:0000256" key="1">
    <source>
        <dbReference type="ARBA" id="ARBA00004429"/>
    </source>
</evidence>
<evidence type="ECO:0000256" key="3">
    <source>
        <dbReference type="ARBA" id="ARBA00022475"/>
    </source>
</evidence>
<dbReference type="PROSITE" id="PS50928">
    <property type="entry name" value="ABC_TM1"/>
    <property type="match status" value="2"/>
</dbReference>
<dbReference type="PANTHER" id="PTHR43357">
    <property type="entry name" value="INNER MEMBRANE ABC TRANSPORTER PERMEASE PROTEIN YDCV"/>
    <property type="match status" value="1"/>
</dbReference>
<keyword evidence="11" id="KW-1185">Reference proteome</keyword>
<dbReference type="Gene3D" id="1.10.3720.10">
    <property type="entry name" value="MetI-like"/>
    <property type="match status" value="2"/>
</dbReference>
<feature type="transmembrane region" description="Helical" evidence="8">
    <location>
        <begin position="459"/>
        <end position="476"/>
    </location>
</feature>
<dbReference type="InterPro" id="IPR035906">
    <property type="entry name" value="MetI-like_sf"/>
</dbReference>
<keyword evidence="6 8" id="KW-1133">Transmembrane helix</keyword>
<dbReference type="GO" id="GO:0005886">
    <property type="term" value="C:plasma membrane"/>
    <property type="evidence" value="ECO:0007669"/>
    <property type="project" value="UniProtKB-SubCell"/>
</dbReference>
<reference evidence="10 11" key="1">
    <citation type="submission" date="2016-02" db="EMBL/GenBank/DDBJ databases">
        <title>Anaerosporomusa subterraneum gen. nov., sp. nov., a spore-forming obligate anaerobe isolated from saprolite.</title>
        <authorList>
            <person name="Choi J.K."/>
            <person name="Shah M."/>
            <person name="Yee N."/>
        </authorList>
    </citation>
    <scope>NUCLEOTIDE SEQUENCE [LARGE SCALE GENOMIC DNA]</scope>
    <source>
        <strain evidence="10 11">RU4</strain>
    </source>
</reference>
<dbReference type="RefSeq" id="WP_066238078.1">
    <property type="nucleotide sequence ID" value="NZ_LSGP01000008.1"/>
</dbReference>